<keyword evidence="2" id="KW-0489">Methyltransferase</keyword>
<sequence length="280" mass="31011">MTTALRDLLAPQRLTDVVDIGANPIDGEPPYRPMLASGLCRVTGFEPQADALRALQAGKGPHERYLPHAVGDGAEHTLNICRGSGMTSLYDPDPHTLSLFEVLEPYGEVIDRVPLATQKLDDIAAIEHIDYLKIDIQGGELAVFQHGRAKLADTVAIQTEVSFVTLYRDQPSLGDVDLELRSQGFIPHCFAAIKKWPIAPYVVNDDPRWALNQLLEADMVYVRDFSRPDSLTDEQLKHLALIAHHCYGSFDLAMHCVMLLEKRSSLENGAQQSYSRILAA</sequence>
<dbReference type="PANTHER" id="PTHR36973:SF4">
    <property type="entry name" value="NODULATION PROTEIN"/>
    <property type="match status" value="1"/>
</dbReference>
<dbReference type="EMBL" id="LR134356">
    <property type="protein sequence ID" value="VEG51930.1"/>
    <property type="molecule type" value="Genomic_DNA"/>
</dbReference>
<dbReference type="Pfam" id="PF05050">
    <property type="entry name" value="Methyltransf_21"/>
    <property type="match status" value="1"/>
</dbReference>
<dbReference type="GO" id="GO:0032259">
    <property type="term" value="P:methylation"/>
    <property type="evidence" value="ECO:0007669"/>
    <property type="project" value="UniProtKB-KW"/>
</dbReference>
<keyword evidence="2" id="KW-0808">Transferase</keyword>
<dbReference type="NCBIfam" id="TIGR01444">
    <property type="entry name" value="fkbM_fam"/>
    <property type="match status" value="1"/>
</dbReference>
<dbReference type="KEGG" id="mauu:NCTC10437_01046"/>
<dbReference type="SUPFAM" id="SSF53335">
    <property type="entry name" value="S-adenosyl-L-methionine-dependent methyltransferases"/>
    <property type="match status" value="1"/>
</dbReference>
<dbReference type="InterPro" id="IPR053188">
    <property type="entry name" value="FkbM_Methyltransferase"/>
</dbReference>
<dbReference type="PANTHER" id="PTHR36973">
    <property type="entry name" value="SLL1456 PROTEIN-RELATED"/>
    <property type="match status" value="1"/>
</dbReference>
<reference evidence="2 3" key="1">
    <citation type="submission" date="2018-12" db="EMBL/GenBank/DDBJ databases">
        <authorList>
            <consortium name="Pathogen Informatics"/>
        </authorList>
    </citation>
    <scope>NUCLEOTIDE SEQUENCE [LARGE SCALE GENOMIC DNA]</scope>
    <source>
        <strain evidence="2 3">NCTC10437</strain>
    </source>
</reference>
<organism evidence="2 3">
    <name type="scientific">Mycolicibacterium aurum</name>
    <name type="common">Mycobacterium aurum</name>
    <dbReference type="NCBI Taxonomy" id="1791"/>
    <lineage>
        <taxon>Bacteria</taxon>
        <taxon>Bacillati</taxon>
        <taxon>Actinomycetota</taxon>
        <taxon>Actinomycetes</taxon>
        <taxon>Mycobacteriales</taxon>
        <taxon>Mycobacteriaceae</taxon>
        <taxon>Mycolicibacterium</taxon>
    </lineage>
</organism>
<dbReference type="Gene3D" id="3.40.50.150">
    <property type="entry name" value="Vaccinia Virus protein VP39"/>
    <property type="match status" value="1"/>
</dbReference>
<name>A0A448IHK5_MYCAU</name>
<feature type="domain" description="Methyltransferase FkbM" evidence="1">
    <location>
        <begin position="19"/>
        <end position="186"/>
    </location>
</feature>
<gene>
    <name evidence="2" type="ORF">NCTC10437_01046</name>
</gene>
<evidence type="ECO:0000313" key="2">
    <source>
        <dbReference type="EMBL" id="VEG51930.1"/>
    </source>
</evidence>
<evidence type="ECO:0000313" key="3">
    <source>
        <dbReference type="Proteomes" id="UP000279306"/>
    </source>
</evidence>
<dbReference type="AlphaFoldDB" id="A0A448IHK5"/>
<dbReference type="RefSeq" id="WP_048635014.1">
    <property type="nucleotide sequence ID" value="NZ_CVQQ01000025.1"/>
</dbReference>
<dbReference type="InterPro" id="IPR029063">
    <property type="entry name" value="SAM-dependent_MTases_sf"/>
</dbReference>
<dbReference type="GO" id="GO:0008171">
    <property type="term" value="F:O-methyltransferase activity"/>
    <property type="evidence" value="ECO:0007669"/>
    <property type="project" value="TreeGrafter"/>
</dbReference>
<evidence type="ECO:0000259" key="1">
    <source>
        <dbReference type="Pfam" id="PF05050"/>
    </source>
</evidence>
<dbReference type="InterPro" id="IPR006342">
    <property type="entry name" value="FkbM_mtfrase"/>
</dbReference>
<accession>A0A448IHK5</accession>
<dbReference type="OrthoDB" id="4104638at2"/>
<protein>
    <submittedName>
        <fullName evidence="2">FkbM family methyltransferase</fullName>
    </submittedName>
</protein>
<proteinExistence type="predicted"/>
<dbReference type="STRING" id="1791.GCA_001049355_05179"/>
<dbReference type="Proteomes" id="UP000279306">
    <property type="component" value="Chromosome"/>
</dbReference>
<keyword evidence="3" id="KW-1185">Reference proteome</keyword>